<keyword evidence="6 12" id="KW-0698">rRNA processing</keyword>
<dbReference type="SUPFAM" id="SSF75217">
    <property type="entry name" value="alpha/beta knot"/>
    <property type="match status" value="1"/>
</dbReference>
<keyword evidence="5 12" id="KW-0963">Cytoplasm</keyword>
<dbReference type="SUPFAM" id="SSF88697">
    <property type="entry name" value="PUA domain-like"/>
    <property type="match status" value="1"/>
</dbReference>
<comment type="similarity">
    <text evidence="2 12">Belongs to the RNA methyltransferase RsmE family.</text>
</comment>
<dbReference type="EC" id="2.1.1.193" evidence="3 12"/>
<dbReference type="PIRSF" id="PIRSF015601">
    <property type="entry name" value="MTase_slr0722"/>
    <property type="match status" value="1"/>
</dbReference>
<dbReference type="KEGG" id="phb:HYN04_10410"/>
<comment type="function">
    <text evidence="10 12">Specifically methylates the N3 position of the uracil ring of uridine 1498 (m3U1498) in 16S rRNA. Acts on the fully assembled 30S ribosomal subunit.</text>
</comment>
<evidence type="ECO:0000259" key="13">
    <source>
        <dbReference type="Pfam" id="PF04452"/>
    </source>
</evidence>
<evidence type="ECO:0000256" key="8">
    <source>
        <dbReference type="ARBA" id="ARBA00022679"/>
    </source>
</evidence>
<evidence type="ECO:0000256" key="1">
    <source>
        <dbReference type="ARBA" id="ARBA00004496"/>
    </source>
</evidence>
<dbReference type="InterPro" id="IPR015947">
    <property type="entry name" value="PUA-like_sf"/>
</dbReference>
<dbReference type="PANTHER" id="PTHR30027:SF3">
    <property type="entry name" value="16S RRNA (URACIL(1498)-N(3))-METHYLTRANSFERASE"/>
    <property type="match status" value="1"/>
</dbReference>
<dbReference type="AlphaFoldDB" id="A0A2Z3HXR7"/>
<dbReference type="GO" id="GO:0070042">
    <property type="term" value="F:rRNA (uridine-N3-)-methyltransferase activity"/>
    <property type="evidence" value="ECO:0007669"/>
    <property type="project" value="TreeGrafter"/>
</dbReference>
<evidence type="ECO:0000256" key="2">
    <source>
        <dbReference type="ARBA" id="ARBA00005528"/>
    </source>
</evidence>
<comment type="catalytic activity">
    <reaction evidence="11 12">
        <text>uridine(1498) in 16S rRNA + S-adenosyl-L-methionine = N(3)-methyluridine(1498) in 16S rRNA + S-adenosyl-L-homocysteine + H(+)</text>
        <dbReference type="Rhea" id="RHEA:42920"/>
        <dbReference type="Rhea" id="RHEA-COMP:10283"/>
        <dbReference type="Rhea" id="RHEA-COMP:10284"/>
        <dbReference type="ChEBI" id="CHEBI:15378"/>
        <dbReference type="ChEBI" id="CHEBI:57856"/>
        <dbReference type="ChEBI" id="CHEBI:59789"/>
        <dbReference type="ChEBI" id="CHEBI:65315"/>
        <dbReference type="ChEBI" id="CHEBI:74502"/>
        <dbReference type="EC" id="2.1.1.193"/>
    </reaction>
</comment>
<feature type="domain" description="Ribosomal RNA small subunit methyltransferase E PUA-like" evidence="14">
    <location>
        <begin position="18"/>
        <end position="64"/>
    </location>
</feature>
<evidence type="ECO:0000313" key="16">
    <source>
        <dbReference type="Proteomes" id="UP000247763"/>
    </source>
</evidence>
<evidence type="ECO:0000256" key="12">
    <source>
        <dbReference type="PIRNR" id="PIRNR015601"/>
    </source>
</evidence>
<evidence type="ECO:0000256" key="11">
    <source>
        <dbReference type="ARBA" id="ARBA00047944"/>
    </source>
</evidence>
<gene>
    <name evidence="15" type="ORF">HYN04_10410</name>
</gene>
<reference evidence="16" key="1">
    <citation type="submission" date="2018-05" db="EMBL/GenBank/DDBJ databases">
        <title>Genome sequencing of Phenylobacterium sp. HYN0004.</title>
        <authorList>
            <person name="Yi H."/>
            <person name="Baek C."/>
        </authorList>
    </citation>
    <scope>NUCLEOTIDE SEQUENCE [LARGE SCALE GENOMIC DNA]</scope>
    <source>
        <strain evidence="16">HYN0004</strain>
    </source>
</reference>
<dbReference type="GO" id="GO:0005737">
    <property type="term" value="C:cytoplasm"/>
    <property type="evidence" value="ECO:0007669"/>
    <property type="project" value="UniProtKB-SubCell"/>
</dbReference>
<evidence type="ECO:0000256" key="3">
    <source>
        <dbReference type="ARBA" id="ARBA00012328"/>
    </source>
</evidence>
<evidence type="ECO:0000256" key="6">
    <source>
        <dbReference type="ARBA" id="ARBA00022552"/>
    </source>
</evidence>
<dbReference type="Gene3D" id="2.40.240.20">
    <property type="entry name" value="Hypothetical PUA domain-like, domain 1"/>
    <property type="match status" value="1"/>
</dbReference>
<evidence type="ECO:0000256" key="7">
    <source>
        <dbReference type="ARBA" id="ARBA00022603"/>
    </source>
</evidence>
<organism evidence="15 16">
    <name type="scientific">Phenylobacterium parvum</name>
    <dbReference type="NCBI Taxonomy" id="2201350"/>
    <lineage>
        <taxon>Bacteria</taxon>
        <taxon>Pseudomonadati</taxon>
        <taxon>Pseudomonadota</taxon>
        <taxon>Alphaproteobacteria</taxon>
        <taxon>Caulobacterales</taxon>
        <taxon>Caulobacteraceae</taxon>
        <taxon>Phenylobacterium</taxon>
    </lineage>
</organism>
<keyword evidence="16" id="KW-1185">Reference proteome</keyword>
<evidence type="ECO:0000256" key="9">
    <source>
        <dbReference type="ARBA" id="ARBA00022691"/>
    </source>
</evidence>
<dbReference type="PANTHER" id="PTHR30027">
    <property type="entry name" value="RIBOSOMAL RNA SMALL SUBUNIT METHYLTRANSFERASE E"/>
    <property type="match status" value="1"/>
</dbReference>
<dbReference type="NCBIfam" id="TIGR00046">
    <property type="entry name" value="RsmE family RNA methyltransferase"/>
    <property type="match status" value="1"/>
</dbReference>
<evidence type="ECO:0000313" key="15">
    <source>
        <dbReference type="EMBL" id="AWM78131.1"/>
    </source>
</evidence>
<keyword evidence="7 12" id="KW-0489">Methyltransferase</keyword>
<dbReference type="OrthoDB" id="9815641at2"/>
<keyword evidence="9 12" id="KW-0949">S-adenosyl-L-methionine</keyword>
<evidence type="ECO:0000256" key="4">
    <source>
        <dbReference type="ARBA" id="ARBA00013673"/>
    </source>
</evidence>
<dbReference type="InterPro" id="IPR046887">
    <property type="entry name" value="RsmE_PUA-like"/>
</dbReference>
<keyword evidence="8 12" id="KW-0808">Transferase</keyword>
<dbReference type="NCBIfam" id="NF008696">
    <property type="entry name" value="PRK11713.3-5"/>
    <property type="match status" value="1"/>
</dbReference>
<accession>A0A2Z3HXR7</accession>
<name>A0A2Z3HXR7_9CAUL</name>
<dbReference type="CDD" id="cd18084">
    <property type="entry name" value="RsmE-like"/>
    <property type="match status" value="1"/>
</dbReference>
<protein>
    <recommendedName>
        <fullName evidence="4 12">Ribosomal RNA small subunit methyltransferase E</fullName>
        <ecNumber evidence="3 12">2.1.1.193</ecNumber>
    </recommendedName>
</protein>
<proteinExistence type="inferred from homology"/>
<dbReference type="InterPro" id="IPR006700">
    <property type="entry name" value="RsmE"/>
</dbReference>
<dbReference type="InterPro" id="IPR029026">
    <property type="entry name" value="tRNA_m1G_MTases_N"/>
</dbReference>
<dbReference type="Proteomes" id="UP000247763">
    <property type="component" value="Chromosome"/>
</dbReference>
<dbReference type="EMBL" id="CP029479">
    <property type="protein sequence ID" value="AWM78131.1"/>
    <property type="molecule type" value="Genomic_DNA"/>
</dbReference>
<dbReference type="Gene3D" id="3.40.1280.10">
    <property type="match status" value="1"/>
</dbReference>
<dbReference type="Pfam" id="PF04452">
    <property type="entry name" value="Methyltrans_RNA"/>
    <property type="match status" value="1"/>
</dbReference>
<dbReference type="RefSeq" id="WP_110450697.1">
    <property type="nucleotide sequence ID" value="NZ_CP029479.1"/>
</dbReference>
<dbReference type="Pfam" id="PF20260">
    <property type="entry name" value="PUA_4"/>
    <property type="match status" value="1"/>
</dbReference>
<feature type="domain" description="Ribosomal RNA small subunit methyltransferase E methyltransferase" evidence="13">
    <location>
        <begin position="76"/>
        <end position="232"/>
    </location>
</feature>
<dbReference type="InterPro" id="IPR046886">
    <property type="entry name" value="RsmE_MTase_dom"/>
</dbReference>
<sequence length="240" mass="25080">MIRLLVPDDLSGGRPILLADAQARYLVQVMRRGPGDEVLVFNGRDGEWRARIVAAGKRATTLEVVDQTRVQPPPGGIVLVMALVKRTPLETAVAKAVELGVAEIRLVNTERTNADHTRMDRLEAIAAEAAEQTGRLDVPRLQAPAPLSRVLEALAGGGPLVFCDEAGEAPPILAALGGLPKGPLAILVGPEGGFSPAERAGLRARVGTIPVSLGPRILRADTAALSALTLAQAVGGDWTT</sequence>
<dbReference type="GO" id="GO:0070475">
    <property type="term" value="P:rRNA base methylation"/>
    <property type="evidence" value="ECO:0007669"/>
    <property type="project" value="TreeGrafter"/>
</dbReference>
<comment type="subcellular location">
    <subcellularLocation>
        <location evidence="1 12">Cytoplasm</location>
    </subcellularLocation>
</comment>
<dbReference type="InterPro" id="IPR029028">
    <property type="entry name" value="Alpha/beta_knot_MTases"/>
</dbReference>
<evidence type="ECO:0000259" key="14">
    <source>
        <dbReference type="Pfam" id="PF20260"/>
    </source>
</evidence>
<evidence type="ECO:0000256" key="10">
    <source>
        <dbReference type="ARBA" id="ARBA00025699"/>
    </source>
</evidence>
<evidence type="ECO:0000256" key="5">
    <source>
        <dbReference type="ARBA" id="ARBA00022490"/>
    </source>
</evidence>